<gene>
    <name evidence="1" type="ORF">MM415B03027_0014</name>
</gene>
<dbReference type="EMBL" id="MT142691">
    <property type="protein sequence ID" value="QJA87246.1"/>
    <property type="molecule type" value="Genomic_DNA"/>
</dbReference>
<dbReference type="AlphaFoldDB" id="A0A6M3KYH3"/>
<proteinExistence type="predicted"/>
<protein>
    <submittedName>
        <fullName evidence="1">Uncharacterized protein</fullName>
    </submittedName>
</protein>
<evidence type="ECO:0000313" key="1">
    <source>
        <dbReference type="EMBL" id="QJA87246.1"/>
    </source>
</evidence>
<organism evidence="1">
    <name type="scientific">viral metagenome</name>
    <dbReference type="NCBI Taxonomy" id="1070528"/>
    <lineage>
        <taxon>unclassified sequences</taxon>
        <taxon>metagenomes</taxon>
        <taxon>organismal metagenomes</taxon>
    </lineage>
</organism>
<sequence length="68" mass="7507">MTFHAVYPEKHKHIASITALRAAMEEFIKSQPLAVREGLAHLSAHWSCLGGNSFTVKVWESTGGNRSL</sequence>
<name>A0A6M3KYH3_9ZZZZ</name>
<reference evidence="1" key="1">
    <citation type="submission" date="2020-03" db="EMBL/GenBank/DDBJ databases">
        <title>The deep terrestrial virosphere.</title>
        <authorList>
            <person name="Holmfeldt K."/>
            <person name="Nilsson E."/>
            <person name="Simone D."/>
            <person name="Lopez-Fernandez M."/>
            <person name="Wu X."/>
            <person name="de Brujin I."/>
            <person name="Lundin D."/>
            <person name="Andersson A."/>
            <person name="Bertilsson S."/>
            <person name="Dopson M."/>
        </authorList>
    </citation>
    <scope>NUCLEOTIDE SEQUENCE</scope>
    <source>
        <strain evidence="1">MM415B03027</strain>
    </source>
</reference>
<accession>A0A6M3KYH3</accession>